<comment type="caution">
    <text evidence="1">The sequence shown here is derived from an EMBL/GenBank/DDBJ whole genome shotgun (WGS) entry which is preliminary data.</text>
</comment>
<dbReference type="Proteomes" id="UP001607303">
    <property type="component" value="Unassembled WGS sequence"/>
</dbReference>
<evidence type="ECO:0000313" key="2">
    <source>
        <dbReference type="Proteomes" id="UP001607303"/>
    </source>
</evidence>
<reference evidence="1 2" key="1">
    <citation type="journal article" date="2024" name="Ann. Entomol. Soc. Am.">
        <title>Genomic analyses of the southern and eastern yellowjacket wasps (Hymenoptera: Vespidae) reveal evolutionary signatures of social life.</title>
        <authorList>
            <person name="Catto M.A."/>
            <person name="Caine P.B."/>
            <person name="Orr S.E."/>
            <person name="Hunt B.G."/>
            <person name="Goodisman M.A.D."/>
        </authorList>
    </citation>
    <scope>NUCLEOTIDE SEQUENCE [LARGE SCALE GENOMIC DNA]</scope>
    <source>
        <strain evidence="1">232</strain>
        <tissue evidence="1">Head and thorax</tissue>
    </source>
</reference>
<sequence>MRERGGSIGAESPTTFSCFRTTVWFECRSVTWRQRSKRDSEKYECKIDKIRLARIFQDSREFELHVSYSDYRVCPYLVLHRLALTTIMELTSGCGIGIAFNVIPRACLSRTVGYNVLFLLYLLENWYGVKKVYYFNGVAGCRSSRAGDTIEPSKANGLLTSDKRNDVYDATIRNNQTQSASSSTRVANYDYATTSNIKLYHVLNISLEPLGHVCRHD</sequence>
<accession>A0ABD2CEM0</accession>
<dbReference type="EMBL" id="JAYRBN010000056">
    <property type="protein sequence ID" value="KAL2743359.1"/>
    <property type="molecule type" value="Genomic_DNA"/>
</dbReference>
<organism evidence="1 2">
    <name type="scientific">Vespula maculifrons</name>
    <name type="common">Eastern yellow jacket</name>
    <name type="synonym">Wasp</name>
    <dbReference type="NCBI Taxonomy" id="7453"/>
    <lineage>
        <taxon>Eukaryota</taxon>
        <taxon>Metazoa</taxon>
        <taxon>Ecdysozoa</taxon>
        <taxon>Arthropoda</taxon>
        <taxon>Hexapoda</taxon>
        <taxon>Insecta</taxon>
        <taxon>Pterygota</taxon>
        <taxon>Neoptera</taxon>
        <taxon>Endopterygota</taxon>
        <taxon>Hymenoptera</taxon>
        <taxon>Apocrita</taxon>
        <taxon>Aculeata</taxon>
        <taxon>Vespoidea</taxon>
        <taxon>Vespidae</taxon>
        <taxon>Vespinae</taxon>
        <taxon>Vespula</taxon>
    </lineage>
</organism>
<keyword evidence="2" id="KW-1185">Reference proteome</keyword>
<dbReference type="AlphaFoldDB" id="A0ABD2CEM0"/>
<evidence type="ECO:0000313" key="1">
    <source>
        <dbReference type="EMBL" id="KAL2743359.1"/>
    </source>
</evidence>
<name>A0ABD2CEM0_VESMC</name>
<gene>
    <name evidence="1" type="ORF">V1477_008848</name>
</gene>
<protein>
    <submittedName>
        <fullName evidence="1">Uncharacterized protein</fullName>
    </submittedName>
</protein>
<proteinExistence type="predicted"/>